<feature type="transmembrane region" description="Helical" evidence="1">
    <location>
        <begin position="89"/>
        <end position="109"/>
    </location>
</feature>
<dbReference type="RefSeq" id="WP_162359719.1">
    <property type="nucleotide sequence ID" value="NZ_CP048209.1"/>
</dbReference>
<dbReference type="EMBL" id="CP048209">
    <property type="protein sequence ID" value="QHT63288.1"/>
    <property type="molecule type" value="Genomic_DNA"/>
</dbReference>
<dbReference type="KEGG" id="plyc:GXP70_27205"/>
<sequence length="313" mass="35336">MMDELKKAYELLRLPEGAPREEVEKRYFLSIRRERAIRLRQRSEQTGGQPVNFEEINKAYNTILAYDGQKIMAQFNPAVYGKYNKNYKFPMIGAIFFSVVMIFVIIYGIKGFIDHRHHTAMLAKLPPVDLSISFFGEFMNRDGTYSTKNLDFPVMGESYQVKMPDVSDLKPLEAELLSQFPQWKAVQAFYAYAPSEVKTGLDEILLESSMGMIDHQSDIYIMDKASFARLAGYYALLPLEGADAAKLGPGLKPGLLLKAKTEDGLEEHVYGVDISASPLLKGLPLVGKSYIAGIGVNSDRQEHAFTFITRYLK</sequence>
<dbReference type="Proteomes" id="UP000476064">
    <property type="component" value="Chromosome"/>
</dbReference>
<keyword evidence="1" id="KW-1133">Transmembrane helix</keyword>
<evidence type="ECO:0000313" key="2">
    <source>
        <dbReference type="EMBL" id="QHT63288.1"/>
    </source>
</evidence>
<proteinExistence type="predicted"/>
<gene>
    <name evidence="2" type="ORF">GXP70_27205</name>
</gene>
<protein>
    <recommendedName>
        <fullName evidence="4">J domain-containing protein</fullName>
    </recommendedName>
</protein>
<keyword evidence="1" id="KW-0812">Transmembrane</keyword>
<dbReference type="AlphaFoldDB" id="A0A6C0G1F5"/>
<keyword evidence="3" id="KW-1185">Reference proteome</keyword>
<keyword evidence="1" id="KW-0472">Membrane</keyword>
<accession>A0A6C0G1F5</accession>
<reference evidence="2 3" key="1">
    <citation type="submission" date="2020-01" db="EMBL/GenBank/DDBJ databases">
        <title>Paenibacillus sp. nov., isolated from tomato rhizosphere.</title>
        <authorList>
            <person name="Weon H.-Y."/>
            <person name="Lee S.A."/>
        </authorList>
    </citation>
    <scope>NUCLEOTIDE SEQUENCE [LARGE SCALE GENOMIC DNA]</scope>
    <source>
        <strain evidence="2 3">12200R-189</strain>
    </source>
</reference>
<name>A0A6C0G1F5_9BACL</name>
<evidence type="ECO:0000256" key="1">
    <source>
        <dbReference type="SAM" id="Phobius"/>
    </source>
</evidence>
<organism evidence="2 3">
    <name type="scientific">Paenibacillus lycopersici</name>
    <dbReference type="NCBI Taxonomy" id="2704462"/>
    <lineage>
        <taxon>Bacteria</taxon>
        <taxon>Bacillati</taxon>
        <taxon>Bacillota</taxon>
        <taxon>Bacilli</taxon>
        <taxon>Bacillales</taxon>
        <taxon>Paenibacillaceae</taxon>
        <taxon>Paenibacillus</taxon>
    </lineage>
</organism>
<evidence type="ECO:0000313" key="3">
    <source>
        <dbReference type="Proteomes" id="UP000476064"/>
    </source>
</evidence>
<evidence type="ECO:0008006" key="4">
    <source>
        <dbReference type="Google" id="ProtNLM"/>
    </source>
</evidence>